<evidence type="ECO:0000313" key="3">
    <source>
        <dbReference type="EMBL" id="KAL1636193.1"/>
    </source>
</evidence>
<dbReference type="PANTHER" id="PTHR33112">
    <property type="entry name" value="DOMAIN PROTEIN, PUTATIVE-RELATED"/>
    <property type="match status" value="1"/>
</dbReference>
<dbReference type="InterPro" id="IPR010730">
    <property type="entry name" value="HET"/>
</dbReference>
<sequence length="376" mass="41845">MPFEFGKLMIESLAGKAQELFEATLERTRGVPAEIESGTCPRCYEFVKHSRGASPKNISQGLSLGEFWNFLLPFVKGIKIDKFADVEKRASEFDCTCCRLILKLLNQCSPSTFPDMRAASLKIRPAIPPVSGMGYANVMVDTRACGKIFFQHENIAEPDWVEFGKTAETDDDKFRITAEHLKRLIARLESLSLRSELDTDSVVEWMQDCETSHPACSATDFFGAQEPFAFTLIDVTEGKLVDSVTSASYIALSYVWGAGQNHDSMFSTLKDNFLSRKRQGALARTDTRLPRVIRDAMDLVERMGQRFLWVDALCIIQDDAENKMDQIARMDAIYSQASMTIVAATGRSAHEPLPGLDHSTRGPISYIGDGPGVKKV</sequence>
<name>A0ABR3T9G3_9PEZI</name>
<feature type="domain" description="Heterokaryon incompatibility" evidence="2">
    <location>
        <begin position="249"/>
        <end position="360"/>
    </location>
</feature>
<keyword evidence="4" id="KW-1185">Reference proteome</keyword>
<organism evidence="3 4">
    <name type="scientific">Diplodia intermedia</name>
    <dbReference type="NCBI Taxonomy" id="856260"/>
    <lineage>
        <taxon>Eukaryota</taxon>
        <taxon>Fungi</taxon>
        <taxon>Dikarya</taxon>
        <taxon>Ascomycota</taxon>
        <taxon>Pezizomycotina</taxon>
        <taxon>Dothideomycetes</taxon>
        <taxon>Dothideomycetes incertae sedis</taxon>
        <taxon>Botryosphaeriales</taxon>
        <taxon>Botryosphaeriaceae</taxon>
        <taxon>Diplodia</taxon>
    </lineage>
</organism>
<gene>
    <name evidence="3" type="ORF">SLS58_009887</name>
</gene>
<accession>A0ABR3T9G3</accession>
<dbReference type="Proteomes" id="UP001521184">
    <property type="component" value="Unassembled WGS sequence"/>
</dbReference>
<protein>
    <recommendedName>
        <fullName evidence="2">Heterokaryon incompatibility domain-containing protein</fullName>
    </recommendedName>
</protein>
<evidence type="ECO:0000259" key="2">
    <source>
        <dbReference type="Pfam" id="PF06985"/>
    </source>
</evidence>
<dbReference type="EMBL" id="JAKEKT020000104">
    <property type="protein sequence ID" value="KAL1636193.1"/>
    <property type="molecule type" value="Genomic_DNA"/>
</dbReference>
<proteinExistence type="predicted"/>
<comment type="caution">
    <text evidence="3">The sequence shown here is derived from an EMBL/GenBank/DDBJ whole genome shotgun (WGS) entry which is preliminary data.</text>
</comment>
<evidence type="ECO:0000256" key="1">
    <source>
        <dbReference type="SAM" id="MobiDB-lite"/>
    </source>
</evidence>
<dbReference type="Pfam" id="PF06985">
    <property type="entry name" value="HET"/>
    <property type="match status" value="1"/>
</dbReference>
<feature type="region of interest" description="Disordered" evidence="1">
    <location>
        <begin position="351"/>
        <end position="376"/>
    </location>
</feature>
<dbReference type="PANTHER" id="PTHR33112:SF12">
    <property type="entry name" value="HETEROKARYON INCOMPATIBILITY DOMAIN-CONTAINING PROTEIN"/>
    <property type="match status" value="1"/>
</dbReference>
<reference evidence="3 4" key="1">
    <citation type="journal article" date="2023" name="Plant Dis.">
        <title>First Report of Diplodia intermedia Causing Canker and Dieback Diseases on Apple Trees in Canada.</title>
        <authorList>
            <person name="Ellouze W."/>
            <person name="Ilyukhin E."/>
            <person name="Sulman M."/>
            <person name="Ali S."/>
        </authorList>
    </citation>
    <scope>NUCLEOTIDE SEQUENCE [LARGE SCALE GENOMIC DNA]</scope>
    <source>
        <strain evidence="3 4">M45-28</strain>
    </source>
</reference>
<evidence type="ECO:0000313" key="4">
    <source>
        <dbReference type="Proteomes" id="UP001521184"/>
    </source>
</evidence>